<evidence type="ECO:0000313" key="3">
    <source>
        <dbReference type="RefSeq" id="XP_014486349.1"/>
    </source>
</evidence>
<feature type="region of interest" description="Disordered" evidence="1">
    <location>
        <begin position="65"/>
        <end position="90"/>
    </location>
</feature>
<gene>
    <name evidence="3" type="primary">LOC106750488</name>
</gene>
<proteinExistence type="predicted"/>
<dbReference type="GeneID" id="106750488"/>
<dbReference type="GO" id="GO:0006366">
    <property type="term" value="P:transcription by RNA polymerase II"/>
    <property type="evidence" value="ECO:0007669"/>
    <property type="project" value="InterPro"/>
</dbReference>
<dbReference type="GO" id="GO:0005634">
    <property type="term" value="C:nucleus"/>
    <property type="evidence" value="ECO:0007669"/>
    <property type="project" value="InterPro"/>
</dbReference>
<evidence type="ECO:0000313" key="2">
    <source>
        <dbReference type="Proteomes" id="UP000515204"/>
    </source>
</evidence>
<evidence type="ECO:0000256" key="1">
    <source>
        <dbReference type="SAM" id="MobiDB-lite"/>
    </source>
</evidence>
<name>A0A6P3Y8M2_DINQU</name>
<sequence length="130" mass="15199">MNKEGRFSSQELQHYRERLIKQKEFLSDILSKIEKQIIALQVERLHLRNTLLGTDLKQSMDENLLSDSLEKNNSVKVEPGTSDINSQDLNDQQLDLSVPASINHFEEEIEDDETSEDEKMILKKFDFINY</sequence>
<dbReference type="InterPro" id="IPR029138">
    <property type="entry name" value="SNAPC5"/>
</dbReference>
<dbReference type="KEGG" id="dqu:106750488"/>
<protein>
    <submittedName>
        <fullName evidence="3">Uncharacterized protein LOC106750488</fullName>
    </submittedName>
</protein>
<dbReference type="AlphaFoldDB" id="A0A6P3Y8M2"/>
<reference evidence="3" key="1">
    <citation type="submission" date="2025-08" db="UniProtKB">
        <authorList>
            <consortium name="RefSeq"/>
        </authorList>
    </citation>
    <scope>IDENTIFICATION</scope>
</reference>
<accession>A0A6P3Y8M2</accession>
<dbReference type="Pfam" id="PF15497">
    <property type="entry name" value="SNAPC5"/>
    <property type="match status" value="1"/>
</dbReference>
<keyword evidence="2" id="KW-1185">Reference proteome</keyword>
<dbReference type="OrthoDB" id="7697860at2759"/>
<dbReference type="RefSeq" id="XP_014486349.1">
    <property type="nucleotide sequence ID" value="XM_014630863.1"/>
</dbReference>
<dbReference type="Proteomes" id="UP000515204">
    <property type="component" value="Unplaced"/>
</dbReference>
<dbReference type="GO" id="GO:0006384">
    <property type="term" value="P:transcription initiation at RNA polymerase III promoter"/>
    <property type="evidence" value="ECO:0007669"/>
    <property type="project" value="InterPro"/>
</dbReference>
<organism evidence="2 3">
    <name type="scientific">Dinoponera quadriceps</name>
    <name type="common">South American ant</name>
    <dbReference type="NCBI Taxonomy" id="609295"/>
    <lineage>
        <taxon>Eukaryota</taxon>
        <taxon>Metazoa</taxon>
        <taxon>Ecdysozoa</taxon>
        <taxon>Arthropoda</taxon>
        <taxon>Hexapoda</taxon>
        <taxon>Insecta</taxon>
        <taxon>Pterygota</taxon>
        <taxon>Neoptera</taxon>
        <taxon>Endopterygota</taxon>
        <taxon>Hymenoptera</taxon>
        <taxon>Apocrita</taxon>
        <taxon>Aculeata</taxon>
        <taxon>Formicoidea</taxon>
        <taxon>Formicidae</taxon>
        <taxon>Ponerinae</taxon>
        <taxon>Ponerini</taxon>
        <taxon>Dinoponera</taxon>
    </lineage>
</organism>